<dbReference type="GO" id="GO:0005524">
    <property type="term" value="F:ATP binding"/>
    <property type="evidence" value="ECO:0007669"/>
    <property type="project" value="UniProtKB-KW"/>
</dbReference>
<dbReference type="Pfam" id="PF10431">
    <property type="entry name" value="ClpB_D2-small"/>
    <property type="match status" value="1"/>
</dbReference>
<gene>
    <name evidence="9" type="ORF">A2226_02940</name>
</gene>
<keyword evidence="4" id="KW-0143">Chaperone</keyword>
<comment type="caution">
    <text evidence="9">The sequence shown here is derived from an EMBL/GenBank/DDBJ whole genome shotgun (WGS) entry which is preliminary data.</text>
</comment>
<reference evidence="9 10" key="1">
    <citation type="journal article" date="2016" name="Nat. Commun.">
        <title>Thousands of microbial genomes shed light on interconnected biogeochemical processes in an aquifer system.</title>
        <authorList>
            <person name="Anantharaman K."/>
            <person name="Brown C.T."/>
            <person name="Hug L.A."/>
            <person name="Sharon I."/>
            <person name="Castelle C.J."/>
            <person name="Probst A.J."/>
            <person name="Thomas B.C."/>
            <person name="Singh A."/>
            <person name="Wilkins M.J."/>
            <person name="Karaoz U."/>
            <person name="Brodie E.L."/>
            <person name="Williams K.H."/>
            <person name="Hubbard S.S."/>
            <person name="Banfield J.F."/>
        </authorList>
    </citation>
    <scope>NUCLEOTIDE SEQUENCE [LARGE SCALE GENOMIC DNA]</scope>
</reference>
<dbReference type="InterPro" id="IPR050130">
    <property type="entry name" value="ClpA_ClpB"/>
</dbReference>
<evidence type="ECO:0000256" key="6">
    <source>
        <dbReference type="SAM" id="Coils"/>
    </source>
</evidence>
<dbReference type="SUPFAM" id="SSF81923">
    <property type="entry name" value="Double Clp-N motif"/>
    <property type="match status" value="2"/>
</dbReference>
<protein>
    <recommendedName>
        <fullName evidence="11">Clp R domain-containing protein</fullName>
    </recommendedName>
</protein>
<dbReference type="PANTHER" id="PTHR11638">
    <property type="entry name" value="ATP-DEPENDENT CLP PROTEASE"/>
    <property type="match status" value="1"/>
</dbReference>
<dbReference type="InterPro" id="IPR027417">
    <property type="entry name" value="P-loop_NTPase"/>
</dbReference>
<feature type="coiled-coil region" evidence="6">
    <location>
        <begin position="440"/>
        <end position="493"/>
    </location>
</feature>
<evidence type="ECO:0000256" key="2">
    <source>
        <dbReference type="ARBA" id="ARBA00022741"/>
    </source>
</evidence>
<dbReference type="GO" id="GO:0016887">
    <property type="term" value="F:ATP hydrolysis activity"/>
    <property type="evidence" value="ECO:0007669"/>
    <property type="project" value="InterPro"/>
</dbReference>
<dbReference type="SMART" id="SM00382">
    <property type="entry name" value="AAA"/>
    <property type="match status" value="2"/>
</dbReference>
<dbReference type="InterPro" id="IPR004176">
    <property type="entry name" value="Clp_R_N"/>
</dbReference>
<dbReference type="InterPro" id="IPR002078">
    <property type="entry name" value="Sigma_54_int"/>
</dbReference>
<dbReference type="InterPro" id="IPR019489">
    <property type="entry name" value="Clp_ATPase_C"/>
</dbReference>
<dbReference type="Pfam" id="PF00004">
    <property type="entry name" value="AAA"/>
    <property type="match status" value="1"/>
</dbReference>
<dbReference type="Pfam" id="PF07724">
    <property type="entry name" value="AAA_2"/>
    <property type="match status" value="1"/>
</dbReference>
<sequence>MLDIFSKFTTHYQKTLSLARMSANNAGRKQLEPADVLLALASQRGSLSAEILDKHGLSPLQLHAKLNTQPAQATISLLNDEPNEETLLDILSDELSLTVKKIVEKSVLIAWRLQHQYIGTEHLLYAIVTSEESEVKSLWLKLGTNLRSLKQSVNSILKSTSKFPDITEAFAPNETKPENGRENATPALDFFCTDLTSKEIQDKVDPVIGRAKEIQRLINILGRRTKNNPLLLGDPGVGKTAIVEGLAKKIMEGKVPEFLLDKKIMALDLGLVVAGTMYRGEFEGRLKQILDELKTHPEIILFIDEVHTIVGTGAAPGSLDLANIIKPALAKGLVRCIGATTQEEYKKSIESDAALERRFQVVQVVEPTPEETEAVLKGIKANYEKFHGVTITNEAIEAAVSLSERYLPDKFLPDKAIDLVDEAASHVRTSYLPQGNSKKIREFDARLKQLQQAKELAVQEENFPLANAHKEEEARVKHELENLKKNRKTGEEKIGTISRPEIAQVVSQITGVPITELLAEEKTKLMALEEKLSSRIVGQAEAIKAVTRAIRRGRLGLGNPNRPLGSFLFLGPSGVGKTELAKAIAEIVLEDPQALVRLDMSEFSEGFNISKLIGAPAGYVGYKDSNKLTDVVRRKQSAIVLFDEVEKAHPDIFNLLLQVLDEGHLTDASGKQVNFKNTLIIMTSNLGLKELTQQAKLGFTAEVDKAQSNWANEWQETKDQLMGEVKKFFRPEFLNRLDGVIIFNPLKESDLAEIVKLQVTELNNRFQAQKLDLTIRLGRGVVGAIAKLTFSPQEGARGIKRYLTDKVEDPITARLLQSKIKPPANLTLSVKNGQVILK</sequence>
<dbReference type="Gene3D" id="1.10.8.60">
    <property type="match status" value="2"/>
</dbReference>
<dbReference type="InterPro" id="IPR001270">
    <property type="entry name" value="ClpA/B"/>
</dbReference>
<dbReference type="SMART" id="SM01086">
    <property type="entry name" value="ClpB_D2-small"/>
    <property type="match status" value="1"/>
</dbReference>
<dbReference type="Gene3D" id="3.40.50.300">
    <property type="entry name" value="P-loop containing nucleotide triphosphate hydrolases"/>
    <property type="match status" value="2"/>
</dbReference>
<dbReference type="InterPro" id="IPR003959">
    <property type="entry name" value="ATPase_AAA_core"/>
</dbReference>
<feature type="domain" description="Clp R" evidence="8">
    <location>
        <begin position="5"/>
        <end position="159"/>
    </location>
</feature>
<dbReference type="PANTHER" id="PTHR11638:SF18">
    <property type="entry name" value="HEAT SHOCK PROTEIN 104"/>
    <property type="match status" value="1"/>
</dbReference>
<dbReference type="FunFam" id="3.40.50.300:FF:000025">
    <property type="entry name" value="ATP-dependent Clp protease subunit"/>
    <property type="match status" value="1"/>
</dbReference>
<evidence type="ECO:0000256" key="3">
    <source>
        <dbReference type="ARBA" id="ARBA00022840"/>
    </source>
</evidence>
<dbReference type="Pfam" id="PF02861">
    <property type="entry name" value="Clp_N"/>
    <property type="match status" value="2"/>
</dbReference>
<dbReference type="GO" id="GO:0006355">
    <property type="term" value="P:regulation of DNA-templated transcription"/>
    <property type="evidence" value="ECO:0007669"/>
    <property type="project" value="InterPro"/>
</dbReference>
<dbReference type="InterPro" id="IPR041546">
    <property type="entry name" value="ClpA/ClpB_AAA_lid"/>
</dbReference>
<organism evidence="9 10">
    <name type="scientific">Candidatus Veblenbacteria bacterium RIFOXYA2_FULL_43_9</name>
    <dbReference type="NCBI Taxonomy" id="1802425"/>
    <lineage>
        <taxon>Bacteria</taxon>
        <taxon>Candidatus Vebleniibacteriota</taxon>
    </lineage>
</organism>
<dbReference type="Pfam" id="PF17871">
    <property type="entry name" value="AAA_lid_9"/>
    <property type="match status" value="1"/>
</dbReference>
<dbReference type="GO" id="GO:0005737">
    <property type="term" value="C:cytoplasm"/>
    <property type="evidence" value="ECO:0007669"/>
    <property type="project" value="TreeGrafter"/>
</dbReference>
<name>A0A1G2Q3R2_9BACT</name>
<evidence type="ECO:0000256" key="5">
    <source>
        <dbReference type="PROSITE-ProRule" id="PRU01251"/>
    </source>
</evidence>
<dbReference type="Gene3D" id="1.10.1780.10">
    <property type="entry name" value="Clp, N-terminal domain"/>
    <property type="match status" value="1"/>
</dbReference>
<dbReference type="EMBL" id="MHTB01000021">
    <property type="protein sequence ID" value="OHA55197.1"/>
    <property type="molecule type" value="Genomic_DNA"/>
</dbReference>
<dbReference type="GO" id="GO:0034605">
    <property type="term" value="P:cellular response to heat"/>
    <property type="evidence" value="ECO:0007669"/>
    <property type="project" value="TreeGrafter"/>
</dbReference>
<evidence type="ECO:0008006" key="11">
    <source>
        <dbReference type="Google" id="ProtNLM"/>
    </source>
</evidence>
<evidence type="ECO:0000256" key="4">
    <source>
        <dbReference type="ARBA" id="ARBA00023186"/>
    </source>
</evidence>
<dbReference type="PROSITE" id="PS50045">
    <property type="entry name" value="SIGMA54_INTERACT_4"/>
    <property type="match status" value="1"/>
</dbReference>
<keyword evidence="1 5" id="KW-0677">Repeat</keyword>
<feature type="domain" description="Sigma-54 factor interaction" evidence="7">
    <location>
        <begin position="536"/>
        <end position="745"/>
    </location>
</feature>
<evidence type="ECO:0000259" key="8">
    <source>
        <dbReference type="PROSITE" id="PS51903"/>
    </source>
</evidence>
<dbReference type="Proteomes" id="UP000178936">
    <property type="component" value="Unassembled WGS sequence"/>
</dbReference>
<keyword evidence="6" id="KW-0175">Coiled coil</keyword>
<evidence type="ECO:0000256" key="1">
    <source>
        <dbReference type="ARBA" id="ARBA00022737"/>
    </source>
</evidence>
<dbReference type="SUPFAM" id="SSF52540">
    <property type="entry name" value="P-loop containing nucleoside triphosphate hydrolases"/>
    <property type="match status" value="2"/>
</dbReference>
<accession>A0A1G2Q3R2</accession>
<dbReference type="AlphaFoldDB" id="A0A1G2Q3R2"/>
<keyword evidence="3" id="KW-0067">ATP-binding</keyword>
<evidence type="ECO:0000313" key="10">
    <source>
        <dbReference type="Proteomes" id="UP000178936"/>
    </source>
</evidence>
<proteinExistence type="predicted"/>
<dbReference type="CDD" id="cd00009">
    <property type="entry name" value="AAA"/>
    <property type="match status" value="1"/>
</dbReference>
<dbReference type="Gene3D" id="4.10.860.10">
    <property type="entry name" value="UVR domain"/>
    <property type="match status" value="1"/>
</dbReference>
<evidence type="ECO:0000313" key="9">
    <source>
        <dbReference type="EMBL" id="OHA55197.1"/>
    </source>
</evidence>
<evidence type="ECO:0000259" key="7">
    <source>
        <dbReference type="PROSITE" id="PS50045"/>
    </source>
</evidence>
<dbReference type="InterPro" id="IPR036628">
    <property type="entry name" value="Clp_N_dom_sf"/>
</dbReference>
<keyword evidence="2" id="KW-0547">Nucleotide-binding</keyword>
<dbReference type="InterPro" id="IPR003593">
    <property type="entry name" value="AAA+_ATPase"/>
</dbReference>
<dbReference type="CDD" id="cd19499">
    <property type="entry name" value="RecA-like_ClpB_Hsp104-like"/>
    <property type="match status" value="1"/>
</dbReference>
<dbReference type="PROSITE" id="PS51903">
    <property type="entry name" value="CLP_R"/>
    <property type="match status" value="1"/>
</dbReference>
<dbReference type="PRINTS" id="PR00300">
    <property type="entry name" value="CLPPROTEASEA"/>
</dbReference>